<sequence>MRSTDFSLAPPQGRARAMVVVERSFDTATDARRARGARRDLATHFADSPGFLWQKNYGRSPRALGIASYFSTRDALDHALVTAPARLEPWLRLGGTHPTGRVLEAEPSGYTNGVWRAEDGRMGHIEHFTPTSVEAGRGTEPPRVDAASTERPAGQGPSKPRPSKRESRPIADAHAMFVGATKYTGPSALIALARIYYPMIARMVTMRGYVWFTTYYEFPFTLGTLAFFERRDDLLAFARMPGHRHLMQWITKDTRNGTAGYIRLHGDPEATAPLDASADATGSGS</sequence>
<evidence type="ECO:0000313" key="2">
    <source>
        <dbReference type="EMBL" id="SMG29697.1"/>
    </source>
</evidence>
<evidence type="ECO:0008006" key="4">
    <source>
        <dbReference type="Google" id="ProtNLM"/>
    </source>
</evidence>
<name>A0A1X7JP57_9MICO</name>
<keyword evidence="3" id="KW-1185">Reference proteome</keyword>
<dbReference type="RefSeq" id="WP_176223302.1">
    <property type="nucleotide sequence ID" value="NZ_FXAY01000002.1"/>
</dbReference>
<organism evidence="2 3">
    <name type="scientific">Agreia pratensis</name>
    <dbReference type="NCBI Taxonomy" id="150121"/>
    <lineage>
        <taxon>Bacteria</taxon>
        <taxon>Bacillati</taxon>
        <taxon>Actinomycetota</taxon>
        <taxon>Actinomycetes</taxon>
        <taxon>Micrococcales</taxon>
        <taxon>Microbacteriaceae</taxon>
        <taxon>Agreia</taxon>
    </lineage>
</organism>
<dbReference type="Proteomes" id="UP000193244">
    <property type="component" value="Unassembled WGS sequence"/>
</dbReference>
<gene>
    <name evidence="2" type="ORF">SAMN06296010_1617</name>
</gene>
<reference evidence="3" key="1">
    <citation type="submission" date="2017-04" db="EMBL/GenBank/DDBJ databases">
        <authorList>
            <person name="Varghese N."/>
            <person name="Submissions S."/>
        </authorList>
    </citation>
    <scope>NUCLEOTIDE SEQUENCE [LARGE SCALE GENOMIC DNA]</scope>
    <source>
        <strain evidence="3">VKM Ac-2510</strain>
    </source>
</reference>
<dbReference type="AlphaFoldDB" id="A0A1X7JP57"/>
<evidence type="ECO:0000256" key="1">
    <source>
        <dbReference type="SAM" id="MobiDB-lite"/>
    </source>
</evidence>
<feature type="region of interest" description="Disordered" evidence="1">
    <location>
        <begin position="130"/>
        <end position="168"/>
    </location>
</feature>
<protein>
    <recommendedName>
        <fullName evidence="4">DUF4188 domain-containing protein</fullName>
    </recommendedName>
</protein>
<accession>A0A1X7JP57</accession>
<dbReference type="EMBL" id="FXAY01000002">
    <property type="protein sequence ID" value="SMG29697.1"/>
    <property type="molecule type" value="Genomic_DNA"/>
</dbReference>
<evidence type="ECO:0000313" key="3">
    <source>
        <dbReference type="Proteomes" id="UP000193244"/>
    </source>
</evidence>
<dbReference type="STRING" id="150121.SAMN06296010_1617"/>
<proteinExistence type="predicted"/>